<protein>
    <recommendedName>
        <fullName evidence="5">Pentatricopeptide repeat-containing protein</fullName>
    </recommendedName>
</protein>
<dbReference type="AlphaFoldDB" id="A0AAE1WAA6"/>
<feature type="repeat" description="PPR" evidence="2">
    <location>
        <begin position="142"/>
        <end position="176"/>
    </location>
</feature>
<dbReference type="Pfam" id="PF13812">
    <property type="entry name" value="PPR_3"/>
    <property type="match status" value="1"/>
</dbReference>
<sequence length="202" mass="23116">MLSYFPFFNSLKKMRASTMALIGSGFAANRRVINWLCKAGHTLTAYDLLGLFEETSFNPGVKTYSTVIDSLCKDRMVDALQLLAKMIDKGISPYIVTYNRWFKMDTAWLAELIKLENYLTPCQVEEAWCLFLEVPHKGLDYNVVTYNTMLHGLFRAGRFAEGLKLFKDMQAQQVIPDLVTYTTLLNGLCINKQIVDAFRYCT</sequence>
<dbReference type="Gene3D" id="1.25.40.10">
    <property type="entry name" value="Tetratricopeptide repeat domain"/>
    <property type="match status" value="2"/>
</dbReference>
<evidence type="ECO:0000313" key="4">
    <source>
        <dbReference type="Proteomes" id="UP001289374"/>
    </source>
</evidence>
<keyword evidence="4" id="KW-1185">Reference proteome</keyword>
<dbReference type="InterPro" id="IPR011990">
    <property type="entry name" value="TPR-like_helical_dom_sf"/>
</dbReference>
<dbReference type="PANTHER" id="PTHR47942:SF16">
    <property type="entry name" value="PENTATRICOPEPTIDE REPEAT DOMAIN CONTAINING PROTEIN-RELATED"/>
    <property type="match status" value="1"/>
</dbReference>
<feature type="repeat" description="PPR" evidence="2">
    <location>
        <begin position="60"/>
        <end position="93"/>
    </location>
</feature>
<evidence type="ECO:0000256" key="2">
    <source>
        <dbReference type="PROSITE-ProRule" id="PRU00708"/>
    </source>
</evidence>
<dbReference type="PANTHER" id="PTHR47942">
    <property type="entry name" value="TETRATRICOPEPTIDE REPEAT (TPR)-LIKE SUPERFAMILY PROTEIN-RELATED"/>
    <property type="match status" value="1"/>
</dbReference>
<dbReference type="PROSITE" id="PS51375">
    <property type="entry name" value="PPR"/>
    <property type="match status" value="2"/>
</dbReference>
<comment type="caution">
    <text evidence="3">The sequence shown here is derived from an EMBL/GenBank/DDBJ whole genome shotgun (WGS) entry which is preliminary data.</text>
</comment>
<evidence type="ECO:0000313" key="3">
    <source>
        <dbReference type="EMBL" id="KAK4389636.1"/>
    </source>
</evidence>
<dbReference type="NCBIfam" id="TIGR00756">
    <property type="entry name" value="PPR"/>
    <property type="match status" value="2"/>
</dbReference>
<evidence type="ECO:0000256" key="1">
    <source>
        <dbReference type="ARBA" id="ARBA00022737"/>
    </source>
</evidence>
<evidence type="ECO:0008006" key="5">
    <source>
        <dbReference type="Google" id="ProtNLM"/>
    </source>
</evidence>
<dbReference type="InterPro" id="IPR002885">
    <property type="entry name" value="PPR_rpt"/>
</dbReference>
<dbReference type="Pfam" id="PF13041">
    <property type="entry name" value="PPR_2"/>
    <property type="match status" value="1"/>
</dbReference>
<reference evidence="3" key="1">
    <citation type="submission" date="2020-06" db="EMBL/GenBank/DDBJ databases">
        <authorList>
            <person name="Li T."/>
            <person name="Hu X."/>
            <person name="Zhang T."/>
            <person name="Song X."/>
            <person name="Zhang H."/>
            <person name="Dai N."/>
            <person name="Sheng W."/>
            <person name="Hou X."/>
            <person name="Wei L."/>
        </authorList>
    </citation>
    <scope>NUCLEOTIDE SEQUENCE</scope>
    <source>
        <strain evidence="3">K16</strain>
        <tissue evidence="3">Leaf</tissue>
    </source>
</reference>
<dbReference type="InterPro" id="IPR051222">
    <property type="entry name" value="PPR/CCM1_RNA-binding"/>
</dbReference>
<keyword evidence="1" id="KW-0677">Repeat</keyword>
<dbReference type="Proteomes" id="UP001289374">
    <property type="component" value="Unassembled WGS sequence"/>
</dbReference>
<gene>
    <name evidence="3" type="ORF">Sango_2300600</name>
</gene>
<proteinExistence type="predicted"/>
<name>A0AAE1WAA6_9LAMI</name>
<dbReference type="EMBL" id="JACGWL010000013">
    <property type="protein sequence ID" value="KAK4389636.1"/>
    <property type="molecule type" value="Genomic_DNA"/>
</dbReference>
<organism evidence="3 4">
    <name type="scientific">Sesamum angolense</name>
    <dbReference type="NCBI Taxonomy" id="2727404"/>
    <lineage>
        <taxon>Eukaryota</taxon>
        <taxon>Viridiplantae</taxon>
        <taxon>Streptophyta</taxon>
        <taxon>Embryophyta</taxon>
        <taxon>Tracheophyta</taxon>
        <taxon>Spermatophyta</taxon>
        <taxon>Magnoliopsida</taxon>
        <taxon>eudicotyledons</taxon>
        <taxon>Gunneridae</taxon>
        <taxon>Pentapetalae</taxon>
        <taxon>asterids</taxon>
        <taxon>lamiids</taxon>
        <taxon>Lamiales</taxon>
        <taxon>Pedaliaceae</taxon>
        <taxon>Sesamum</taxon>
    </lineage>
</organism>
<reference evidence="3" key="2">
    <citation type="journal article" date="2024" name="Plant">
        <title>Genomic evolution and insights into agronomic trait innovations of Sesamum species.</title>
        <authorList>
            <person name="Miao H."/>
            <person name="Wang L."/>
            <person name="Qu L."/>
            <person name="Liu H."/>
            <person name="Sun Y."/>
            <person name="Le M."/>
            <person name="Wang Q."/>
            <person name="Wei S."/>
            <person name="Zheng Y."/>
            <person name="Lin W."/>
            <person name="Duan Y."/>
            <person name="Cao H."/>
            <person name="Xiong S."/>
            <person name="Wang X."/>
            <person name="Wei L."/>
            <person name="Li C."/>
            <person name="Ma Q."/>
            <person name="Ju M."/>
            <person name="Zhao R."/>
            <person name="Li G."/>
            <person name="Mu C."/>
            <person name="Tian Q."/>
            <person name="Mei H."/>
            <person name="Zhang T."/>
            <person name="Gao T."/>
            <person name="Zhang H."/>
        </authorList>
    </citation>
    <scope>NUCLEOTIDE SEQUENCE</scope>
    <source>
        <strain evidence="3">K16</strain>
    </source>
</reference>
<accession>A0AAE1WAA6</accession>